<sequence length="381" mass="39343">MNYSHVRVPAFLALAGLLCVPIAAFAAEFRTGDQPSLPAGEVVNEDLYMVGGNVTSAGSVRGDLIAGGGTVIVNGAVSSDLLVGGGNVTILGDVGDDVRVAGGNILIQGSVGGDVVVGGGQVNLSGSRIGGDVAVGGGMVRLDAPVSGDVRIAGGQVNINSTVNGNVEIHAEEVTLGPKAVIHGNLTYSATKEVILEEGAIVRGETNFTEQPDVRSAAKAGLLALASFLFVSKFLMMLVGAFTMWLMFRRFSVELVQTAAAKPLPIMGRGLIFLIVTPIVSVALLFTIVGIPLGAVGLLAFAAAMIAVSLASPIVLGSIVHTWIFKPAQYEISWKTILLGVVLYFLIGLIPFIGGLALFALLLLVLGAAMKIKWDAAKEWR</sequence>
<feature type="transmembrane region" description="Helical" evidence="1">
    <location>
        <begin position="299"/>
        <end position="325"/>
    </location>
</feature>
<evidence type="ECO:0000256" key="2">
    <source>
        <dbReference type="SAM" id="SignalP"/>
    </source>
</evidence>
<feature type="transmembrane region" description="Helical" evidence="1">
    <location>
        <begin position="269"/>
        <end position="293"/>
    </location>
</feature>
<protein>
    <recommendedName>
        <fullName evidence="3">DUF8173 domain-containing protein</fullName>
    </recommendedName>
</protein>
<keyword evidence="1" id="KW-0812">Transmembrane</keyword>
<reference evidence="5" key="1">
    <citation type="submission" date="2017-09" db="EMBL/GenBank/DDBJ databases">
        <title>Depth-based differentiation of microbial function through sediment-hosted aquifers and enrichment of novel symbionts in the deep terrestrial subsurface.</title>
        <authorList>
            <person name="Probst A.J."/>
            <person name="Ladd B."/>
            <person name="Jarett J.K."/>
            <person name="Geller-Mcgrath D.E."/>
            <person name="Sieber C.M.K."/>
            <person name="Emerson J.B."/>
            <person name="Anantharaman K."/>
            <person name="Thomas B.C."/>
            <person name="Malmstrom R."/>
            <person name="Stieglmeier M."/>
            <person name="Klingl A."/>
            <person name="Woyke T."/>
            <person name="Ryan C.M."/>
            <person name="Banfield J.F."/>
        </authorList>
    </citation>
    <scope>NUCLEOTIDE SEQUENCE [LARGE SCALE GENOMIC DNA]</scope>
</reference>
<keyword evidence="1" id="KW-1133">Transmembrane helix</keyword>
<feature type="transmembrane region" description="Helical" evidence="1">
    <location>
        <begin position="337"/>
        <end position="370"/>
    </location>
</feature>
<feature type="signal peptide" evidence="2">
    <location>
        <begin position="1"/>
        <end position="26"/>
    </location>
</feature>
<keyword evidence="1" id="KW-0472">Membrane</keyword>
<comment type="caution">
    <text evidence="4">The sequence shown here is derived from an EMBL/GenBank/DDBJ whole genome shotgun (WGS) entry which is preliminary data.</text>
</comment>
<feature type="chain" id="PRO_5013628174" description="DUF8173 domain-containing protein" evidence="2">
    <location>
        <begin position="27"/>
        <end position="381"/>
    </location>
</feature>
<dbReference type="AlphaFoldDB" id="A0A2H0UB65"/>
<evidence type="ECO:0000256" key="1">
    <source>
        <dbReference type="SAM" id="Phobius"/>
    </source>
</evidence>
<dbReference type="InterPro" id="IPR058486">
    <property type="entry name" value="DUF8173"/>
</dbReference>
<dbReference type="Proteomes" id="UP000231192">
    <property type="component" value="Unassembled WGS sequence"/>
</dbReference>
<evidence type="ECO:0000313" key="5">
    <source>
        <dbReference type="Proteomes" id="UP000231192"/>
    </source>
</evidence>
<organism evidence="4 5">
    <name type="scientific">Candidatus Kaiserbacteria bacterium CG10_big_fil_rev_8_21_14_0_10_51_14</name>
    <dbReference type="NCBI Taxonomy" id="1974610"/>
    <lineage>
        <taxon>Bacteria</taxon>
        <taxon>Candidatus Kaiseribacteriota</taxon>
    </lineage>
</organism>
<dbReference type="Pfam" id="PF26514">
    <property type="entry name" value="DUF8173"/>
    <property type="match status" value="1"/>
</dbReference>
<gene>
    <name evidence="4" type="ORF">COU18_03125</name>
</gene>
<dbReference type="EMBL" id="PFBK01000008">
    <property type="protein sequence ID" value="PIR83649.1"/>
    <property type="molecule type" value="Genomic_DNA"/>
</dbReference>
<accession>A0A2H0UB65</accession>
<feature type="domain" description="DUF8173" evidence="3">
    <location>
        <begin position="228"/>
        <end position="375"/>
    </location>
</feature>
<feature type="transmembrane region" description="Helical" evidence="1">
    <location>
        <begin position="222"/>
        <end position="248"/>
    </location>
</feature>
<keyword evidence="2" id="KW-0732">Signal</keyword>
<evidence type="ECO:0000313" key="4">
    <source>
        <dbReference type="EMBL" id="PIR83649.1"/>
    </source>
</evidence>
<proteinExistence type="predicted"/>
<name>A0A2H0UB65_9BACT</name>
<evidence type="ECO:0000259" key="3">
    <source>
        <dbReference type="Pfam" id="PF26514"/>
    </source>
</evidence>